<dbReference type="AlphaFoldDB" id="A0A9K3I8S1"/>
<comment type="similarity">
    <text evidence="2">Belongs to the synaptobrevin family.</text>
</comment>
<protein>
    <submittedName>
        <fullName evidence="7">Longin domain-containing protein</fullName>
    </submittedName>
</protein>
<evidence type="ECO:0000259" key="6">
    <source>
        <dbReference type="PROSITE" id="PS50859"/>
    </source>
</evidence>
<dbReference type="SUPFAM" id="SSF64356">
    <property type="entry name" value="SNARE-like"/>
    <property type="match status" value="1"/>
</dbReference>
<reference evidence="7" key="2">
    <citation type="submission" date="2020-06" db="EMBL/GenBank/DDBJ databases">
        <title>Helianthus annuus Genome sequencing and assembly Release 2.</title>
        <authorList>
            <person name="Gouzy J."/>
            <person name="Langlade N."/>
            <person name="Munos S."/>
        </authorList>
    </citation>
    <scope>NUCLEOTIDE SEQUENCE</scope>
    <source>
        <tissue evidence="7">Leaves</tissue>
    </source>
</reference>
<keyword evidence="5" id="KW-0812">Transmembrane</keyword>
<name>A0A9K3I8S1_HELAN</name>
<feature type="compositionally biased region" description="Basic and acidic residues" evidence="4">
    <location>
        <begin position="179"/>
        <end position="202"/>
    </location>
</feature>
<evidence type="ECO:0000256" key="2">
    <source>
        <dbReference type="ARBA" id="ARBA00008025"/>
    </source>
</evidence>
<evidence type="ECO:0000256" key="3">
    <source>
        <dbReference type="ARBA" id="ARBA00023136"/>
    </source>
</evidence>
<dbReference type="GO" id="GO:0016020">
    <property type="term" value="C:membrane"/>
    <property type="evidence" value="ECO:0007669"/>
    <property type="project" value="UniProtKB-SubCell"/>
</dbReference>
<dbReference type="Gene3D" id="3.30.450.50">
    <property type="entry name" value="Longin domain"/>
    <property type="match status" value="1"/>
</dbReference>
<dbReference type="InterPro" id="IPR044783">
    <property type="entry name" value="PHYL"/>
</dbReference>
<dbReference type="Proteomes" id="UP000215914">
    <property type="component" value="Unassembled WGS sequence"/>
</dbReference>
<feature type="compositionally biased region" description="Polar residues" evidence="4">
    <location>
        <begin position="134"/>
        <end position="152"/>
    </location>
</feature>
<feature type="domain" description="Longin" evidence="6">
    <location>
        <begin position="51"/>
        <end position="119"/>
    </location>
</feature>
<evidence type="ECO:0000256" key="5">
    <source>
        <dbReference type="SAM" id="Phobius"/>
    </source>
</evidence>
<evidence type="ECO:0000256" key="4">
    <source>
        <dbReference type="SAM" id="MobiDB-lite"/>
    </source>
</evidence>
<keyword evidence="3 5" id="KW-0472">Membrane</keyword>
<keyword evidence="8" id="KW-1185">Reference proteome</keyword>
<organism evidence="7 8">
    <name type="scientific">Helianthus annuus</name>
    <name type="common">Common sunflower</name>
    <dbReference type="NCBI Taxonomy" id="4232"/>
    <lineage>
        <taxon>Eukaryota</taxon>
        <taxon>Viridiplantae</taxon>
        <taxon>Streptophyta</taxon>
        <taxon>Embryophyta</taxon>
        <taxon>Tracheophyta</taxon>
        <taxon>Spermatophyta</taxon>
        <taxon>Magnoliopsida</taxon>
        <taxon>eudicotyledons</taxon>
        <taxon>Gunneridae</taxon>
        <taxon>Pentapetalae</taxon>
        <taxon>asterids</taxon>
        <taxon>campanulids</taxon>
        <taxon>Asterales</taxon>
        <taxon>Asteraceae</taxon>
        <taxon>Asteroideae</taxon>
        <taxon>Heliantheae alliance</taxon>
        <taxon>Heliantheae</taxon>
        <taxon>Helianthus</taxon>
    </lineage>
</organism>
<dbReference type="PANTHER" id="PTHR47461">
    <property type="entry name" value="PHYTOLONGIN PHYL1.2"/>
    <property type="match status" value="1"/>
</dbReference>
<gene>
    <name evidence="7" type="ORF">HanXRQr2_Chr09g0403511</name>
</gene>
<keyword evidence="5" id="KW-1133">Transmembrane helix</keyword>
<dbReference type="EMBL" id="MNCJ02000324">
    <property type="protein sequence ID" value="KAF5792212.1"/>
    <property type="molecule type" value="Genomic_DNA"/>
</dbReference>
<dbReference type="Gramene" id="mRNA:HanXRQr2_Chr09g0403511">
    <property type="protein sequence ID" value="CDS:HanXRQr2_Chr09g0403511.1"/>
    <property type="gene ID" value="HanXRQr2_Chr09g0403511"/>
</dbReference>
<dbReference type="PANTHER" id="PTHR47461:SF1">
    <property type="entry name" value="PHYTOLONGIN PHYL1.2"/>
    <property type="match status" value="1"/>
</dbReference>
<proteinExistence type="inferred from homology"/>
<accession>A0A9K3I8S1</accession>
<dbReference type="InterPro" id="IPR011012">
    <property type="entry name" value="Longin-like_dom_sf"/>
</dbReference>
<dbReference type="InterPro" id="IPR010908">
    <property type="entry name" value="Longin_dom"/>
</dbReference>
<sequence length="276" mass="30555">MGNNTVYYCCVWNGGRVLYAYNSNGDHEIEKLAALCLEKAPSHHKWYFQTMFNKTFGFLMEDGYVYFAIIDEKLGNPGNLEFLERVRDEFKKAAAKKGSKRILSNPNSLALQEQLLPVIRGLIASLEHVTQNSVPSPYNDGLSPSPTGNDNAGQLDVGASTKAPLLGKSSKQEKRKMRDHVISVRENGVVEEHRKSADKQGTKVDSSSLDLTNQGGSVAAGLSLSKEVSSMSRSSTQTIRNKWCRQVRIVLAIDVAVCLILFIVWLVVCRGTECIR</sequence>
<evidence type="ECO:0000256" key="1">
    <source>
        <dbReference type="ARBA" id="ARBA00004370"/>
    </source>
</evidence>
<comment type="caution">
    <text evidence="7">The sequence shown here is derived from an EMBL/GenBank/DDBJ whole genome shotgun (WGS) entry which is preliminary data.</text>
</comment>
<dbReference type="PROSITE" id="PS50859">
    <property type="entry name" value="LONGIN"/>
    <property type="match status" value="1"/>
</dbReference>
<feature type="region of interest" description="Disordered" evidence="4">
    <location>
        <begin position="134"/>
        <end position="212"/>
    </location>
</feature>
<evidence type="ECO:0000313" key="8">
    <source>
        <dbReference type="Proteomes" id="UP000215914"/>
    </source>
</evidence>
<comment type="subcellular location">
    <subcellularLocation>
        <location evidence="1">Membrane</location>
    </subcellularLocation>
</comment>
<dbReference type="OrthoDB" id="1871923at2759"/>
<feature type="transmembrane region" description="Helical" evidence="5">
    <location>
        <begin position="249"/>
        <end position="268"/>
    </location>
</feature>
<feature type="compositionally biased region" description="Polar residues" evidence="4">
    <location>
        <begin position="203"/>
        <end position="212"/>
    </location>
</feature>
<evidence type="ECO:0000313" key="7">
    <source>
        <dbReference type="EMBL" id="KAF5792212.1"/>
    </source>
</evidence>
<reference evidence="7" key="1">
    <citation type="journal article" date="2017" name="Nature">
        <title>The sunflower genome provides insights into oil metabolism, flowering and Asterid evolution.</title>
        <authorList>
            <person name="Badouin H."/>
            <person name="Gouzy J."/>
            <person name="Grassa C.J."/>
            <person name="Murat F."/>
            <person name="Staton S.E."/>
            <person name="Cottret L."/>
            <person name="Lelandais-Briere C."/>
            <person name="Owens G.L."/>
            <person name="Carrere S."/>
            <person name="Mayjonade B."/>
            <person name="Legrand L."/>
            <person name="Gill N."/>
            <person name="Kane N.C."/>
            <person name="Bowers J.E."/>
            <person name="Hubner S."/>
            <person name="Bellec A."/>
            <person name="Berard A."/>
            <person name="Berges H."/>
            <person name="Blanchet N."/>
            <person name="Boniface M.C."/>
            <person name="Brunel D."/>
            <person name="Catrice O."/>
            <person name="Chaidir N."/>
            <person name="Claudel C."/>
            <person name="Donnadieu C."/>
            <person name="Faraut T."/>
            <person name="Fievet G."/>
            <person name="Helmstetter N."/>
            <person name="King M."/>
            <person name="Knapp S.J."/>
            <person name="Lai Z."/>
            <person name="Le Paslier M.C."/>
            <person name="Lippi Y."/>
            <person name="Lorenzon L."/>
            <person name="Mandel J.R."/>
            <person name="Marage G."/>
            <person name="Marchand G."/>
            <person name="Marquand E."/>
            <person name="Bret-Mestries E."/>
            <person name="Morien E."/>
            <person name="Nambeesan S."/>
            <person name="Nguyen T."/>
            <person name="Pegot-Espagnet P."/>
            <person name="Pouilly N."/>
            <person name="Raftis F."/>
            <person name="Sallet E."/>
            <person name="Schiex T."/>
            <person name="Thomas J."/>
            <person name="Vandecasteele C."/>
            <person name="Vares D."/>
            <person name="Vear F."/>
            <person name="Vautrin S."/>
            <person name="Crespi M."/>
            <person name="Mangin B."/>
            <person name="Burke J.M."/>
            <person name="Salse J."/>
            <person name="Munos S."/>
            <person name="Vincourt P."/>
            <person name="Rieseberg L.H."/>
            <person name="Langlade N.B."/>
        </authorList>
    </citation>
    <scope>NUCLEOTIDE SEQUENCE</scope>
    <source>
        <tissue evidence="7">Leaves</tissue>
    </source>
</reference>